<evidence type="ECO:0000313" key="2">
    <source>
        <dbReference type="EMBL" id="AMS02805.1"/>
    </source>
</evidence>
<dbReference type="EMBL" id="KU963249">
    <property type="protein sequence ID" value="AMS02805.1"/>
    <property type="molecule type" value="Genomic_DNA"/>
</dbReference>
<proteinExistence type="predicted"/>
<evidence type="ECO:0000313" key="3">
    <source>
        <dbReference type="Proteomes" id="UP000202604"/>
    </source>
</evidence>
<dbReference type="RefSeq" id="YP_009304389.1">
    <property type="nucleotide sequence ID" value="NC_031269.1"/>
</dbReference>
<evidence type="ECO:0000259" key="1">
    <source>
        <dbReference type="Pfam" id="PF24043"/>
    </source>
</evidence>
<feature type="domain" description="DUF7352" evidence="1">
    <location>
        <begin position="5"/>
        <end position="100"/>
    </location>
</feature>
<name>A0A142K9M2_9CAUD</name>
<reference evidence="3" key="1">
    <citation type="submission" date="2016-03" db="EMBL/GenBank/DDBJ databases">
        <authorList>
            <person name="Ploux O."/>
        </authorList>
    </citation>
    <scope>NUCLEOTIDE SEQUENCE [LARGE SCALE GENOMIC DNA]</scope>
</reference>
<organism evidence="2 3">
    <name type="scientific">Gordonia phage Yeezy</name>
    <dbReference type="NCBI Taxonomy" id="1821565"/>
    <lineage>
        <taxon>Viruses</taxon>
        <taxon>Duplodnaviria</taxon>
        <taxon>Heunggongvirae</taxon>
        <taxon>Uroviricota</taxon>
        <taxon>Caudoviricetes</taxon>
        <taxon>Nymbaxtervirinae</taxon>
        <taxon>Baxterfoxvirus</taxon>
        <taxon>Baxterfoxvirus yeezy</taxon>
        <taxon>Baxtervirus yeezy</taxon>
    </lineage>
</organism>
<gene>
    <name evidence="2" type="primary">60</name>
    <name evidence="2" type="ORF">SEA_YEEZY_60</name>
</gene>
<dbReference type="KEGG" id="vg:29126523"/>
<sequence length="104" mass="11782">MTTKTVVHRVTIPFADETLVQLPGFVRALHAAPARPHIDPTETSIELWYLAIADIDEVMDVRVRVAGTGHPFTFRADHLASFLTNGGQFVWHVFVEYPLEEKLR</sequence>
<dbReference type="GeneID" id="29126523"/>
<dbReference type="InterPro" id="IPR055776">
    <property type="entry name" value="DUF7352"/>
</dbReference>
<accession>A0A142K9M2</accession>
<dbReference type="Pfam" id="PF24043">
    <property type="entry name" value="DUF7352"/>
    <property type="match status" value="1"/>
</dbReference>
<protein>
    <recommendedName>
        <fullName evidence="1">DUF7352 domain-containing protein</fullName>
    </recommendedName>
</protein>
<dbReference type="Proteomes" id="UP000202604">
    <property type="component" value="Segment"/>
</dbReference>
<keyword evidence="3" id="KW-1185">Reference proteome</keyword>